<reference evidence="2 3" key="1">
    <citation type="submission" date="2023-04" db="EMBL/GenBank/DDBJ databases">
        <title>YMD61, complete Genome.</title>
        <authorList>
            <person name="Zhang J."/>
        </authorList>
    </citation>
    <scope>NUCLEOTIDE SEQUENCE [LARGE SCALE GENOMIC DNA]</scope>
    <source>
        <strain evidence="2 3">YMD61</strain>
    </source>
</reference>
<evidence type="ECO:0000313" key="3">
    <source>
        <dbReference type="Proteomes" id="UP001230978"/>
    </source>
</evidence>
<feature type="chain" id="PRO_5046487693" description="DUF2330 domain-containing protein" evidence="1">
    <location>
        <begin position="33"/>
        <end position="332"/>
    </location>
</feature>
<keyword evidence="1" id="KW-0732">Signal</keyword>
<name>A0ABY8Q927_9RHOB</name>
<accession>A0ABY8Q927</accession>
<evidence type="ECO:0000313" key="2">
    <source>
        <dbReference type="EMBL" id="WGV17384.1"/>
    </source>
</evidence>
<dbReference type="RefSeq" id="WP_281468623.1">
    <property type="nucleotide sequence ID" value="NZ_CP124535.1"/>
</dbReference>
<keyword evidence="3" id="KW-1185">Reference proteome</keyword>
<feature type="signal peptide" evidence="1">
    <location>
        <begin position="1"/>
        <end position="32"/>
    </location>
</feature>
<gene>
    <name evidence="2" type="ORF">QF092_06215</name>
</gene>
<proteinExistence type="predicted"/>
<dbReference type="Proteomes" id="UP001230978">
    <property type="component" value="Chromosome"/>
</dbReference>
<sequence>MPMLCLFADFRRLAACLGLVAGLVALSGAEGAARETELRFDFAFVETGLPAPAPEIVVTDLYSDRPLSVATVEAEAEGLARRVVLLEADRFDGPYARLRVAVSGLQLPAGDSKSDEVIRFAFEMVLRRDLLPDGPLEVRIPVVTTSRRQAMKPYMAMPELQEDLPDRFFMAQQWMSLYQASAEAVAAAPQGFALHRLIARAVVDFAIATADARRGPVLILPTPELKQTLDLYWASMPTGQRTHIAAYEDARTILWLEVPLAEEMLRRARRSGIEAPAACAQAREHLDFFARRLPAEEEAGRVDRLFPSPGTLAGYLEGRRLDILFACTRLRI</sequence>
<organism evidence="2 3">
    <name type="scientific">Fuscovulum ytuae</name>
    <dbReference type="NCBI Taxonomy" id="3042299"/>
    <lineage>
        <taxon>Bacteria</taxon>
        <taxon>Pseudomonadati</taxon>
        <taxon>Pseudomonadota</taxon>
        <taxon>Alphaproteobacteria</taxon>
        <taxon>Rhodobacterales</taxon>
        <taxon>Paracoccaceae</taxon>
        <taxon>Fuscovulum</taxon>
    </lineage>
</organism>
<evidence type="ECO:0000256" key="1">
    <source>
        <dbReference type="SAM" id="SignalP"/>
    </source>
</evidence>
<dbReference type="EMBL" id="CP124535">
    <property type="protein sequence ID" value="WGV17384.1"/>
    <property type="molecule type" value="Genomic_DNA"/>
</dbReference>
<evidence type="ECO:0008006" key="4">
    <source>
        <dbReference type="Google" id="ProtNLM"/>
    </source>
</evidence>
<protein>
    <recommendedName>
        <fullName evidence="4">DUF2330 domain-containing protein</fullName>
    </recommendedName>
</protein>